<dbReference type="RefSeq" id="WP_146985800.1">
    <property type="nucleotide sequence ID" value="NZ_VITY01000003.1"/>
</dbReference>
<organism evidence="1 2">
    <name type="scientific">Bradyrhizobium macuxiense</name>
    <dbReference type="NCBI Taxonomy" id="1755647"/>
    <lineage>
        <taxon>Bacteria</taxon>
        <taxon>Pseudomonadati</taxon>
        <taxon>Pseudomonadota</taxon>
        <taxon>Alphaproteobacteria</taxon>
        <taxon>Hyphomicrobiales</taxon>
        <taxon>Nitrobacteraceae</taxon>
        <taxon>Bradyrhizobium</taxon>
    </lineage>
</organism>
<proteinExistence type="predicted"/>
<name>A0A560MD15_9BRAD</name>
<sequence>MRSLVLEPGRRSAIGFFMKLAKAIRKQAQTAERVASATADTIVADEMRSLARAFRSQAEILKKKEKKKKKPSRPG</sequence>
<comment type="caution">
    <text evidence="1">The sequence shown here is derived from an EMBL/GenBank/DDBJ whole genome shotgun (WGS) entry which is preliminary data.</text>
</comment>
<gene>
    <name evidence="1" type="ORF">FBZ93_103524</name>
</gene>
<accession>A0A560MD15</accession>
<dbReference type="Proteomes" id="UP000321304">
    <property type="component" value="Unassembled WGS sequence"/>
</dbReference>
<keyword evidence="2" id="KW-1185">Reference proteome</keyword>
<protein>
    <submittedName>
        <fullName evidence="1">Uncharacterized protein</fullName>
    </submittedName>
</protein>
<dbReference type="EMBL" id="VITY01000003">
    <property type="protein sequence ID" value="TWC05507.1"/>
    <property type="molecule type" value="Genomic_DNA"/>
</dbReference>
<evidence type="ECO:0000313" key="1">
    <source>
        <dbReference type="EMBL" id="TWC05507.1"/>
    </source>
</evidence>
<dbReference type="OrthoDB" id="8244143at2"/>
<reference evidence="1 2" key="1">
    <citation type="submission" date="2019-06" db="EMBL/GenBank/DDBJ databases">
        <title>Genomic Encyclopedia of Type Strains, Phase IV (KMG-V): Genome sequencing to study the core and pangenomes of soil and plant-associated prokaryotes.</title>
        <authorList>
            <person name="Whitman W."/>
        </authorList>
    </citation>
    <scope>NUCLEOTIDE SEQUENCE [LARGE SCALE GENOMIC DNA]</scope>
    <source>
        <strain evidence="1 2">BR 10355</strain>
    </source>
</reference>
<dbReference type="AlphaFoldDB" id="A0A560MD15"/>
<evidence type="ECO:0000313" key="2">
    <source>
        <dbReference type="Proteomes" id="UP000321304"/>
    </source>
</evidence>